<comment type="similarity">
    <text evidence="2">Belongs to the outer membrane factor (OMF) (TC 1.B.17) family.</text>
</comment>
<dbReference type="InterPro" id="IPR003423">
    <property type="entry name" value="OMP_efflux"/>
</dbReference>
<evidence type="ECO:0000256" key="9">
    <source>
        <dbReference type="SAM" id="SignalP"/>
    </source>
</evidence>
<sequence length="426" mass="45691">MSRKKAFVKPAVLLATSLLVFNTAIPFSAASELSLDDSIALALENNPSIKMAIADKEKAVWGIKENEAGKMPNLSLSNSNNRASGAGAASSSDNFSTSLRASWPLYTGGRTEGLIDQAKYNANIATVGVVKAKEQVKLDTTTAYFSVLQNNKLVKVNQQTVDNLSEHLKNVQAQFQVGTIAKSDVLRSEVELANAQQNLTKAQNAYDVSIATFNNIIGLPLDSQNTMKDDLAFASYDMSLEDSIQMAKEKRPEIMQSQDTINAAKAGIKVADSGKLPTVSASGTQGWSGSKFPGDNSNWTVGVSASWNIFDAGVTNAKIKEAQANMDKVSHTDQQTRTAVELEVRQAYLSMKEAEARIETSKVAVDKASEDLKASQAKYYAGVGTNLDVIDAQVALTQAETNATQALYDYNVNKAKLQKAIGAGIE</sequence>
<dbReference type="Gene3D" id="1.20.1600.10">
    <property type="entry name" value="Outer membrane efflux proteins (OEP)"/>
    <property type="match status" value="1"/>
</dbReference>
<evidence type="ECO:0000256" key="2">
    <source>
        <dbReference type="ARBA" id="ARBA00007613"/>
    </source>
</evidence>
<feature type="chain" id="PRO_5011487599" evidence="9">
    <location>
        <begin position="30"/>
        <end position="426"/>
    </location>
</feature>
<evidence type="ECO:0000256" key="3">
    <source>
        <dbReference type="ARBA" id="ARBA00022448"/>
    </source>
</evidence>
<accession>A0A1I4NQ38</accession>
<evidence type="ECO:0000256" key="8">
    <source>
        <dbReference type="SAM" id="MobiDB-lite"/>
    </source>
</evidence>
<dbReference type="GO" id="GO:1990281">
    <property type="term" value="C:efflux pump complex"/>
    <property type="evidence" value="ECO:0007669"/>
    <property type="project" value="TreeGrafter"/>
</dbReference>
<dbReference type="InterPro" id="IPR028351">
    <property type="entry name" value="CyaE"/>
</dbReference>
<comment type="subcellular location">
    <subcellularLocation>
        <location evidence="1">Cell outer membrane</location>
    </subcellularLocation>
</comment>
<evidence type="ECO:0000313" key="10">
    <source>
        <dbReference type="EMBL" id="SFM17253.1"/>
    </source>
</evidence>
<dbReference type="AlphaFoldDB" id="A0A1I4NQ38"/>
<dbReference type="GO" id="GO:0009279">
    <property type="term" value="C:cell outer membrane"/>
    <property type="evidence" value="ECO:0007669"/>
    <property type="project" value="UniProtKB-SubCell"/>
</dbReference>
<feature type="region of interest" description="Disordered" evidence="8">
    <location>
        <begin position="71"/>
        <end position="94"/>
    </location>
</feature>
<evidence type="ECO:0000256" key="5">
    <source>
        <dbReference type="ARBA" id="ARBA00022692"/>
    </source>
</evidence>
<keyword evidence="7" id="KW-0998">Cell outer membrane</keyword>
<evidence type="ECO:0000256" key="4">
    <source>
        <dbReference type="ARBA" id="ARBA00022452"/>
    </source>
</evidence>
<proteinExistence type="inferred from homology"/>
<evidence type="ECO:0000313" key="11">
    <source>
        <dbReference type="Proteomes" id="UP000199520"/>
    </source>
</evidence>
<evidence type="ECO:0000256" key="7">
    <source>
        <dbReference type="ARBA" id="ARBA00023237"/>
    </source>
</evidence>
<dbReference type="RefSeq" id="WP_090942143.1">
    <property type="nucleotide sequence ID" value="NZ_FOTS01000050.1"/>
</dbReference>
<dbReference type="EMBL" id="FOTS01000050">
    <property type="protein sequence ID" value="SFM17253.1"/>
    <property type="molecule type" value="Genomic_DNA"/>
</dbReference>
<keyword evidence="5" id="KW-0812">Transmembrane</keyword>
<dbReference type="PIRSF" id="PIRSF001892">
    <property type="entry name" value="CyaE"/>
    <property type="match status" value="1"/>
</dbReference>
<name>A0A1I4NQ38_9FIRM</name>
<organism evidence="10 11">
    <name type="scientific">Pelosinus propionicus DSM 13327</name>
    <dbReference type="NCBI Taxonomy" id="1123291"/>
    <lineage>
        <taxon>Bacteria</taxon>
        <taxon>Bacillati</taxon>
        <taxon>Bacillota</taxon>
        <taxon>Negativicutes</taxon>
        <taxon>Selenomonadales</taxon>
        <taxon>Sporomusaceae</taxon>
        <taxon>Pelosinus</taxon>
    </lineage>
</organism>
<dbReference type="PANTHER" id="PTHR30026">
    <property type="entry name" value="OUTER MEMBRANE PROTEIN TOLC"/>
    <property type="match status" value="1"/>
</dbReference>
<keyword evidence="3" id="KW-0813">Transport</keyword>
<feature type="signal peptide" evidence="9">
    <location>
        <begin position="1"/>
        <end position="29"/>
    </location>
</feature>
<dbReference type="Proteomes" id="UP000199520">
    <property type="component" value="Unassembled WGS sequence"/>
</dbReference>
<dbReference type="GO" id="GO:0015562">
    <property type="term" value="F:efflux transmembrane transporter activity"/>
    <property type="evidence" value="ECO:0007669"/>
    <property type="project" value="InterPro"/>
</dbReference>
<keyword evidence="4" id="KW-1134">Transmembrane beta strand</keyword>
<keyword evidence="11" id="KW-1185">Reference proteome</keyword>
<dbReference type="PANTHER" id="PTHR30026:SF20">
    <property type="entry name" value="OUTER MEMBRANE PROTEIN TOLC"/>
    <property type="match status" value="1"/>
</dbReference>
<dbReference type="STRING" id="1123291.SAMN04490355_10508"/>
<dbReference type="InterPro" id="IPR051906">
    <property type="entry name" value="TolC-like"/>
</dbReference>
<dbReference type="Pfam" id="PF02321">
    <property type="entry name" value="OEP"/>
    <property type="match status" value="2"/>
</dbReference>
<dbReference type="OrthoDB" id="6395775at2"/>
<feature type="compositionally biased region" description="Low complexity" evidence="8">
    <location>
        <begin position="73"/>
        <end position="92"/>
    </location>
</feature>
<protein>
    <submittedName>
        <fullName evidence="10">Outer membrane protein TolC</fullName>
    </submittedName>
</protein>
<dbReference type="GO" id="GO:0015288">
    <property type="term" value="F:porin activity"/>
    <property type="evidence" value="ECO:0007669"/>
    <property type="project" value="TreeGrafter"/>
</dbReference>
<gene>
    <name evidence="10" type="ORF">SAMN04490355_10508</name>
</gene>
<dbReference type="SUPFAM" id="SSF56954">
    <property type="entry name" value="Outer membrane efflux proteins (OEP)"/>
    <property type="match status" value="1"/>
</dbReference>
<keyword evidence="9" id="KW-0732">Signal</keyword>
<keyword evidence="6" id="KW-0472">Membrane</keyword>
<evidence type="ECO:0000256" key="6">
    <source>
        <dbReference type="ARBA" id="ARBA00023136"/>
    </source>
</evidence>
<reference evidence="11" key="1">
    <citation type="submission" date="2016-10" db="EMBL/GenBank/DDBJ databases">
        <authorList>
            <person name="Varghese N."/>
            <person name="Submissions S."/>
        </authorList>
    </citation>
    <scope>NUCLEOTIDE SEQUENCE [LARGE SCALE GENOMIC DNA]</scope>
    <source>
        <strain evidence="11">DSM 13327</strain>
    </source>
</reference>
<evidence type="ECO:0000256" key="1">
    <source>
        <dbReference type="ARBA" id="ARBA00004442"/>
    </source>
</evidence>